<feature type="compositionally biased region" description="Polar residues" evidence="3">
    <location>
        <begin position="282"/>
        <end position="294"/>
    </location>
</feature>
<dbReference type="PANTHER" id="PTHR47678:SF4">
    <property type="entry name" value="SHOCK PROTEIN 70 (HSP70)-INTERACTING PROTEIN, PUTATIVE-RELATED"/>
    <property type="match status" value="1"/>
</dbReference>
<dbReference type="Gene3D" id="3.30.70.330">
    <property type="match status" value="1"/>
</dbReference>
<dbReference type="SUPFAM" id="SSF48452">
    <property type="entry name" value="TPR-like"/>
    <property type="match status" value="1"/>
</dbReference>
<dbReference type="InterPro" id="IPR012677">
    <property type="entry name" value="Nucleotide-bd_a/b_plait_sf"/>
</dbReference>
<dbReference type="SUPFAM" id="SSF54928">
    <property type="entry name" value="RNA-binding domain, RBD"/>
    <property type="match status" value="1"/>
</dbReference>
<dbReference type="InterPro" id="IPR035979">
    <property type="entry name" value="RBD_domain_sf"/>
</dbReference>
<dbReference type="SMART" id="SM00028">
    <property type="entry name" value="TPR"/>
    <property type="match status" value="3"/>
</dbReference>
<dbReference type="GeneTree" id="ENSGT00940000161036"/>
<evidence type="ECO:0000256" key="1">
    <source>
        <dbReference type="PROSITE-ProRule" id="PRU00176"/>
    </source>
</evidence>
<evidence type="ECO:0000259" key="4">
    <source>
        <dbReference type="PROSITE" id="PS50102"/>
    </source>
</evidence>
<dbReference type="STRING" id="7757.ENSPMAP00000010281"/>
<dbReference type="OMA" id="FRKARAC"/>
<dbReference type="InterPro" id="IPR019734">
    <property type="entry name" value="TPR_rpt"/>
</dbReference>
<keyword evidence="1" id="KW-0694">RNA-binding</keyword>
<dbReference type="CDD" id="cd00590">
    <property type="entry name" value="RRM_SF"/>
    <property type="match status" value="1"/>
</dbReference>
<dbReference type="PANTHER" id="PTHR47678">
    <property type="entry name" value="TETRATRICOPEPTIDE REPEAT PROTEIN 31"/>
    <property type="match status" value="1"/>
</dbReference>
<proteinExistence type="predicted"/>
<evidence type="ECO:0000256" key="3">
    <source>
        <dbReference type="SAM" id="MobiDB-lite"/>
    </source>
</evidence>
<feature type="domain" description="RRM" evidence="4">
    <location>
        <begin position="187"/>
        <end position="259"/>
    </location>
</feature>
<feature type="region of interest" description="Disordered" evidence="3">
    <location>
        <begin position="271"/>
        <end position="294"/>
    </location>
</feature>
<dbReference type="Gene3D" id="1.25.40.10">
    <property type="entry name" value="Tetratricopeptide repeat domain"/>
    <property type="match status" value="1"/>
</dbReference>
<feature type="repeat" description="TPR" evidence="2">
    <location>
        <begin position="26"/>
        <end position="59"/>
    </location>
</feature>
<dbReference type="PROSITE" id="PS50102">
    <property type="entry name" value="RRM"/>
    <property type="match status" value="1"/>
</dbReference>
<evidence type="ECO:0000313" key="5">
    <source>
        <dbReference type="Ensembl" id="ENSPMAP00000010281.1"/>
    </source>
</evidence>
<reference evidence="5" key="1">
    <citation type="submission" date="2025-08" db="UniProtKB">
        <authorList>
            <consortium name="Ensembl"/>
        </authorList>
    </citation>
    <scope>IDENTIFICATION</scope>
</reference>
<accession>S4RYJ0</accession>
<dbReference type="GO" id="GO:0003723">
    <property type="term" value="F:RNA binding"/>
    <property type="evidence" value="ECO:0007669"/>
    <property type="project" value="UniProtKB-UniRule"/>
</dbReference>
<dbReference type="AlphaFoldDB" id="S4RYJ0"/>
<dbReference type="Ensembl" id="ENSPMAT00000010327.1">
    <property type="protein sequence ID" value="ENSPMAP00000010281.1"/>
    <property type="gene ID" value="ENSPMAG00000009352.1"/>
</dbReference>
<keyword evidence="2" id="KW-0802">TPR repeat</keyword>
<dbReference type="Pfam" id="PF00076">
    <property type="entry name" value="RRM_1"/>
    <property type="match status" value="1"/>
</dbReference>
<dbReference type="PROSITE" id="PS50005">
    <property type="entry name" value="TPR"/>
    <property type="match status" value="1"/>
</dbReference>
<sequence>KAYKGKVNLSKVSFVLGFFKSRKKLSCSKTVQGNQLASTQSYAEAIEKFTEAIKLYPQDFRYFGNRSYCFERLGKYNDALMDAEIAVNINPIWPRGYFRKARACIGLKHYREAESALCQVISLDMSSEDAKQELMNVRTLRLMEMGFPQQQSEAAIWEYDTVDAALEALLRKTVNRSLTILERYNLISLWVGNLTSAVTEDMLQTLFSPFGQIHSFRMLLDRKCAFVNYTTKEAADRALWSLQGYQVANTNLLIRFQSASTKSVAAAFQQPQAVPPPPASKNGFSKMQSKNGFH</sequence>
<dbReference type="HOGENOM" id="CLU_000134_46_2_1"/>
<organism evidence="5">
    <name type="scientific">Petromyzon marinus</name>
    <name type="common">Sea lamprey</name>
    <dbReference type="NCBI Taxonomy" id="7757"/>
    <lineage>
        <taxon>Eukaryota</taxon>
        <taxon>Metazoa</taxon>
        <taxon>Chordata</taxon>
        <taxon>Craniata</taxon>
        <taxon>Vertebrata</taxon>
        <taxon>Cyclostomata</taxon>
        <taxon>Hyperoartia</taxon>
        <taxon>Petromyzontiformes</taxon>
        <taxon>Petromyzontidae</taxon>
        <taxon>Petromyzon</taxon>
    </lineage>
</organism>
<dbReference type="InterPro" id="IPR011990">
    <property type="entry name" value="TPR-like_helical_dom_sf"/>
</dbReference>
<reference evidence="5" key="2">
    <citation type="submission" date="2025-09" db="UniProtKB">
        <authorList>
            <consortium name="Ensembl"/>
        </authorList>
    </citation>
    <scope>IDENTIFICATION</scope>
</reference>
<dbReference type="InterPro" id="IPR000504">
    <property type="entry name" value="RRM_dom"/>
</dbReference>
<dbReference type="Pfam" id="PF13181">
    <property type="entry name" value="TPR_8"/>
    <property type="match status" value="1"/>
</dbReference>
<dbReference type="SMART" id="SM00360">
    <property type="entry name" value="RRM"/>
    <property type="match status" value="1"/>
</dbReference>
<protein>
    <recommendedName>
        <fullName evidence="4">RRM domain-containing protein</fullName>
    </recommendedName>
</protein>
<name>S4RYJ0_PETMA</name>
<evidence type="ECO:0000256" key="2">
    <source>
        <dbReference type="PROSITE-ProRule" id="PRU00339"/>
    </source>
</evidence>